<dbReference type="GO" id="GO:0008270">
    <property type="term" value="F:zinc ion binding"/>
    <property type="evidence" value="ECO:0007669"/>
    <property type="project" value="UniProtKB-UniRule"/>
</dbReference>
<proteinExistence type="predicted"/>
<dbReference type="SMART" id="SM00868">
    <property type="entry name" value="zf-AD"/>
    <property type="match status" value="2"/>
</dbReference>
<evidence type="ECO:0000313" key="8">
    <source>
        <dbReference type="EnsemblMetazoa" id="AAEL007974-PB"/>
    </source>
</evidence>
<keyword evidence="2" id="KW-0479">Metal-binding</keyword>
<reference evidence="8" key="2">
    <citation type="submission" date="2020-05" db="UniProtKB">
        <authorList>
            <consortium name="EnsemblMetazoa"/>
        </authorList>
    </citation>
    <scope>IDENTIFICATION</scope>
    <source>
        <strain evidence="8">LVP_AGWG</strain>
    </source>
</reference>
<dbReference type="FunCoup" id="A0A6I8TFH7">
    <property type="interactions" value="600"/>
</dbReference>
<dbReference type="SUPFAM" id="SSF57716">
    <property type="entry name" value="Glucocorticoid receptor-like (DNA-binding domain)"/>
    <property type="match status" value="2"/>
</dbReference>
<evidence type="ECO:0000256" key="4">
    <source>
        <dbReference type="ARBA" id="ARBA00022771"/>
    </source>
</evidence>
<protein>
    <submittedName>
        <fullName evidence="8">Uncharacterized protein</fullName>
    </submittedName>
</protein>
<dbReference type="InParanoid" id="A0A6I8TFH7"/>
<dbReference type="PROSITE" id="PS50157">
    <property type="entry name" value="ZINC_FINGER_C2H2_2"/>
    <property type="match status" value="6"/>
</dbReference>
<dbReference type="PROSITE" id="PS00028">
    <property type="entry name" value="ZINC_FINGER_C2H2_1"/>
    <property type="match status" value="6"/>
</dbReference>
<feature type="region of interest" description="Disordered" evidence="7">
    <location>
        <begin position="413"/>
        <end position="469"/>
    </location>
</feature>
<keyword evidence="5" id="KW-0862">Zinc</keyword>
<dbReference type="Gene3D" id="3.40.1800.20">
    <property type="match status" value="2"/>
</dbReference>
<dbReference type="Gene3D" id="3.30.160.60">
    <property type="entry name" value="Classic Zinc Finger"/>
    <property type="match status" value="4"/>
</dbReference>
<feature type="compositionally biased region" description="Basic and acidic residues" evidence="7">
    <location>
        <begin position="419"/>
        <end position="444"/>
    </location>
</feature>
<dbReference type="SMART" id="SM00355">
    <property type="entry name" value="ZnF_C2H2"/>
    <property type="match status" value="8"/>
</dbReference>
<dbReference type="GO" id="GO:0000981">
    <property type="term" value="F:DNA-binding transcription factor activity, RNA polymerase II-specific"/>
    <property type="evidence" value="ECO:0007669"/>
    <property type="project" value="TreeGrafter"/>
</dbReference>
<dbReference type="PROSITE" id="PS51915">
    <property type="entry name" value="ZAD"/>
    <property type="match status" value="2"/>
</dbReference>
<organism evidence="8 9">
    <name type="scientific">Aedes aegypti</name>
    <name type="common">Yellowfever mosquito</name>
    <name type="synonym">Culex aegypti</name>
    <dbReference type="NCBI Taxonomy" id="7159"/>
    <lineage>
        <taxon>Eukaryota</taxon>
        <taxon>Metazoa</taxon>
        <taxon>Ecdysozoa</taxon>
        <taxon>Arthropoda</taxon>
        <taxon>Hexapoda</taxon>
        <taxon>Insecta</taxon>
        <taxon>Pterygota</taxon>
        <taxon>Neoptera</taxon>
        <taxon>Endopterygota</taxon>
        <taxon>Diptera</taxon>
        <taxon>Nematocera</taxon>
        <taxon>Culicoidea</taxon>
        <taxon>Culicidae</taxon>
        <taxon>Culicinae</taxon>
        <taxon>Aedini</taxon>
        <taxon>Aedes</taxon>
        <taxon>Stegomyia</taxon>
    </lineage>
</organism>
<dbReference type="GO" id="GO:0005634">
    <property type="term" value="C:nucleus"/>
    <property type="evidence" value="ECO:0007669"/>
    <property type="project" value="UniProtKB-SubCell"/>
</dbReference>
<dbReference type="OrthoDB" id="8046034at2759"/>
<dbReference type="Proteomes" id="UP000008820">
    <property type="component" value="Chromosome 2"/>
</dbReference>
<dbReference type="Pfam" id="PF00096">
    <property type="entry name" value="zf-C2H2"/>
    <property type="match status" value="4"/>
</dbReference>
<dbReference type="PANTHER" id="PTHR24394">
    <property type="entry name" value="ZINC FINGER PROTEIN"/>
    <property type="match status" value="1"/>
</dbReference>
<evidence type="ECO:0000256" key="6">
    <source>
        <dbReference type="ARBA" id="ARBA00023242"/>
    </source>
</evidence>
<evidence type="ECO:0000256" key="1">
    <source>
        <dbReference type="ARBA" id="ARBA00004123"/>
    </source>
</evidence>
<gene>
    <name evidence="8" type="primary">5569876</name>
</gene>
<dbReference type="PANTHER" id="PTHR24394:SF29">
    <property type="entry name" value="MYONEURIN"/>
    <property type="match status" value="1"/>
</dbReference>
<comment type="subcellular location">
    <subcellularLocation>
        <location evidence="1">Nucleus</location>
    </subcellularLocation>
</comment>
<evidence type="ECO:0000256" key="2">
    <source>
        <dbReference type="ARBA" id="ARBA00022723"/>
    </source>
</evidence>
<dbReference type="Pfam" id="PF07776">
    <property type="entry name" value="zf-AD"/>
    <property type="match status" value="2"/>
</dbReference>
<name>A0A6I8TFH7_AEDAE</name>
<keyword evidence="4" id="KW-0863">Zinc-finger</keyword>
<feature type="compositionally biased region" description="Acidic residues" evidence="7">
    <location>
        <begin position="712"/>
        <end position="721"/>
    </location>
</feature>
<dbReference type="Pfam" id="PF13894">
    <property type="entry name" value="zf-C2H2_4"/>
    <property type="match status" value="1"/>
</dbReference>
<dbReference type="EnsemblMetazoa" id="AAEL007974-RB">
    <property type="protein sequence ID" value="AAEL007974-PB"/>
    <property type="gene ID" value="AAEL007974"/>
</dbReference>
<accession>A0A6I8TFH7</accession>
<dbReference type="InterPro" id="IPR036236">
    <property type="entry name" value="Znf_C2H2_sf"/>
</dbReference>
<dbReference type="SUPFAM" id="SSF57667">
    <property type="entry name" value="beta-beta-alpha zinc fingers"/>
    <property type="match status" value="4"/>
</dbReference>
<keyword evidence="9" id="KW-1185">Reference proteome</keyword>
<sequence length="721" mass="83508">MASIVVKSEPKSWENYPPECRLCMSQESLGDIFMEEGLLQWILDYLVIAVSRQDRISQAICDICRIQLAEFHRFRIRCQDVQSVLQSMILARNNDGQQVTRDGTRVVIKTEPKTWESFRAVCRLCMGVESLGCIFKQEGLHQLILDYLMIVVSREDGISQAICALCRLQLTEFHQFRIRCQDVQNVLHSMMLGEDECEELVQPISSCSKLEYEPSFGLDLVAGGNELGTKPIIEKCDHLEPTMKNIPKQEQSMCFVEEPMPIEHVNLKSEPPEEDNSCSDEQEYETEMQSAMVQIPLDIIQKHERRTPTTINYETEQPNEPQDAIVIEEVKVEPHEKEDAPIPKVQQFPCNLCDRVCTSKNKLKRHKQIVHGPRVHACEICNFKASLHRDLRKHLRTKQHFNKLHASLGNDAFTVPVGSKKESETADKPNVKVENDQSVGKEDGDTCTTEEPSPERKGPIGDESLQTIEGHNDEKQLQCDICHKMFAMDRKKLLDHKWYVHGYNEYECPICGRPFSLRHRMLDHIRTHDGPRHRGKRKDQDHLAKPFKCEVCEMEFRLKKTFNYHRRQKHGLTEIVCNICGKPFAYPYQLKEHMDQNDHNRVARRQQGVKRSETDSEDLDIRFKCAICQKLFKREGSLYAHQKMKHEEKPHACSVCDKPYAFQCQLRVHMKSHENPRKRKIRAEKSEVVIRVEGDGPLTRARSSKIQTEECGQAEDESNVE</sequence>
<reference evidence="8 9" key="1">
    <citation type="submission" date="2017-06" db="EMBL/GenBank/DDBJ databases">
        <title>Aedes aegypti genome working group (AGWG) sequencing and assembly.</title>
        <authorList>
            <consortium name="Aedes aegypti Genome Working Group (AGWG)"/>
            <person name="Matthews B.J."/>
        </authorList>
    </citation>
    <scope>NUCLEOTIDE SEQUENCE [LARGE SCALE GENOMIC DNA]</scope>
    <source>
        <strain evidence="8 9">LVP_AGWG</strain>
    </source>
</reference>
<evidence type="ECO:0000256" key="5">
    <source>
        <dbReference type="ARBA" id="ARBA00022833"/>
    </source>
</evidence>
<keyword evidence="6" id="KW-0539">Nucleus</keyword>
<dbReference type="AlphaFoldDB" id="A0A6I8TFH7"/>
<keyword evidence="3" id="KW-0677">Repeat</keyword>
<dbReference type="FunFam" id="3.30.160.60:FF:000446">
    <property type="entry name" value="Zinc finger protein"/>
    <property type="match status" value="1"/>
</dbReference>
<evidence type="ECO:0000256" key="7">
    <source>
        <dbReference type="SAM" id="MobiDB-lite"/>
    </source>
</evidence>
<dbReference type="InterPro" id="IPR012934">
    <property type="entry name" value="Znf_AD"/>
</dbReference>
<dbReference type="InterPro" id="IPR013087">
    <property type="entry name" value="Znf_C2H2_type"/>
</dbReference>
<evidence type="ECO:0000313" key="9">
    <source>
        <dbReference type="Proteomes" id="UP000008820"/>
    </source>
</evidence>
<feature type="region of interest" description="Disordered" evidence="7">
    <location>
        <begin position="693"/>
        <end position="721"/>
    </location>
</feature>
<evidence type="ECO:0000256" key="3">
    <source>
        <dbReference type="ARBA" id="ARBA00022737"/>
    </source>
</evidence>